<evidence type="ECO:0000259" key="9">
    <source>
        <dbReference type="Pfam" id="PF01850"/>
    </source>
</evidence>
<dbReference type="InterPro" id="IPR029060">
    <property type="entry name" value="PIN-like_dom_sf"/>
</dbReference>
<dbReference type="AlphaFoldDB" id="A0A157ZL07"/>
<keyword evidence="11" id="KW-1185">Reference proteome</keyword>
<dbReference type="GO" id="GO:0090729">
    <property type="term" value="F:toxin activity"/>
    <property type="evidence" value="ECO:0007669"/>
    <property type="project" value="UniProtKB-KW"/>
</dbReference>
<keyword evidence="8" id="KW-0800">Toxin</keyword>
<evidence type="ECO:0000256" key="7">
    <source>
        <dbReference type="ARBA" id="ARBA00038093"/>
    </source>
</evidence>
<dbReference type="EC" id="3.1.-.-" evidence="8"/>
<feature type="binding site" evidence="8">
    <location>
        <position position="104"/>
    </location>
    <ligand>
        <name>Mg(2+)</name>
        <dbReference type="ChEBI" id="CHEBI:18420"/>
    </ligand>
</feature>
<dbReference type="InterPro" id="IPR002716">
    <property type="entry name" value="PIN_dom"/>
</dbReference>
<dbReference type="PANTHER" id="PTHR33653:SF1">
    <property type="entry name" value="RIBONUCLEASE VAPC2"/>
    <property type="match status" value="1"/>
</dbReference>
<keyword evidence="5 8" id="KW-0378">Hydrolase</keyword>
<dbReference type="GO" id="GO:0016787">
    <property type="term" value="F:hydrolase activity"/>
    <property type="evidence" value="ECO:0007669"/>
    <property type="project" value="UniProtKB-KW"/>
</dbReference>
<reference evidence="11" key="1">
    <citation type="submission" date="2016-01" db="EMBL/GenBank/DDBJ databases">
        <authorList>
            <person name="Peeters Charlotte."/>
        </authorList>
    </citation>
    <scope>NUCLEOTIDE SEQUENCE [LARGE SCALE GENOMIC DNA]</scope>
</reference>
<organism evidence="10 11">
    <name type="scientific">Caballeronia temeraria</name>
    <dbReference type="NCBI Taxonomy" id="1777137"/>
    <lineage>
        <taxon>Bacteria</taxon>
        <taxon>Pseudomonadati</taxon>
        <taxon>Pseudomonadota</taxon>
        <taxon>Betaproteobacteria</taxon>
        <taxon>Burkholderiales</taxon>
        <taxon>Burkholderiaceae</taxon>
        <taxon>Caballeronia</taxon>
    </lineage>
</organism>
<proteinExistence type="inferred from homology"/>
<dbReference type="GO" id="GO:0000287">
    <property type="term" value="F:magnesium ion binding"/>
    <property type="evidence" value="ECO:0007669"/>
    <property type="project" value="UniProtKB-UniRule"/>
</dbReference>
<evidence type="ECO:0000256" key="6">
    <source>
        <dbReference type="ARBA" id="ARBA00022842"/>
    </source>
</evidence>
<evidence type="ECO:0000256" key="5">
    <source>
        <dbReference type="ARBA" id="ARBA00022801"/>
    </source>
</evidence>
<dbReference type="SUPFAM" id="SSF88723">
    <property type="entry name" value="PIN domain-like"/>
    <property type="match status" value="1"/>
</dbReference>
<dbReference type="RefSeq" id="WP_061158762.1">
    <property type="nucleotide sequence ID" value="NZ_FCOI02000002.1"/>
</dbReference>
<feature type="binding site" evidence="8">
    <location>
        <position position="5"/>
    </location>
    <ligand>
        <name>Mg(2+)</name>
        <dbReference type="ChEBI" id="CHEBI:18420"/>
    </ligand>
</feature>
<dbReference type="GO" id="GO:0004540">
    <property type="term" value="F:RNA nuclease activity"/>
    <property type="evidence" value="ECO:0007669"/>
    <property type="project" value="InterPro"/>
</dbReference>
<comment type="similarity">
    <text evidence="7 8">Belongs to the PINc/VapC protein family.</text>
</comment>
<evidence type="ECO:0000256" key="2">
    <source>
        <dbReference type="ARBA" id="ARBA00022649"/>
    </source>
</evidence>
<protein>
    <recommendedName>
        <fullName evidence="8">Ribonuclease VapC</fullName>
        <shortName evidence="8">RNase VapC</shortName>
        <ecNumber evidence="8">3.1.-.-</ecNumber>
    </recommendedName>
    <alternativeName>
        <fullName evidence="8">Toxin VapC</fullName>
    </alternativeName>
</protein>
<dbReference type="Pfam" id="PF01850">
    <property type="entry name" value="PIN"/>
    <property type="match status" value="1"/>
</dbReference>
<dbReference type="Proteomes" id="UP000054624">
    <property type="component" value="Unassembled WGS sequence"/>
</dbReference>
<dbReference type="PANTHER" id="PTHR33653">
    <property type="entry name" value="RIBONUCLEASE VAPC2"/>
    <property type="match status" value="1"/>
</dbReference>
<dbReference type="CDD" id="cd18746">
    <property type="entry name" value="PIN_VapC4-5_FitB-like"/>
    <property type="match status" value="1"/>
</dbReference>
<comment type="function">
    <text evidence="8">Toxic component of a toxin-antitoxin (TA) system. An RNase.</text>
</comment>
<keyword evidence="2 8" id="KW-1277">Toxin-antitoxin system</keyword>
<keyword evidence="6 8" id="KW-0460">Magnesium</keyword>
<dbReference type="STRING" id="1777137.AWB76_00762"/>
<accession>A0A157ZL07</accession>
<keyword evidence="3 8" id="KW-0540">Nuclease</keyword>
<feature type="domain" description="PIN" evidence="9">
    <location>
        <begin position="4"/>
        <end position="129"/>
    </location>
</feature>
<dbReference type="EMBL" id="FCOI02000002">
    <property type="protein sequence ID" value="SAK45657.1"/>
    <property type="molecule type" value="Genomic_DNA"/>
</dbReference>
<evidence type="ECO:0000313" key="10">
    <source>
        <dbReference type="EMBL" id="SAK45657.1"/>
    </source>
</evidence>
<dbReference type="HAMAP" id="MF_00265">
    <property type="entry name" value="VapC_Nob1"/>
    <property type="match status" value="1"/>
</dbReference>
<dbReference type="Gene3D" id="3.40.50.1010">
    <property type="entry name" value="5'-nuclease"/>
    <property type="match status" value="1"/>
</dbReference>
<comment type="cofactor">
    <cofactor evidence="1 8">
        <name>Mg(2+)</name>
        <dbReference type="ChEBI" id="CHEBI:18420"/>
    </cofactor>
</comment>
<evidence type="ECO:0000256" key="8">
    <source>
        <dbReference type="HAMAP-Rule" id="MF_00265"/>
    </source>
</evidence>
<dbReference type="InterPro" id="IPR050556">
    <property type="entry name" value="Type_II_TA_system_RNase"/>
</dbReference>
<evidence type="ECO:0000256" key="3">
    <source>
        <dbReference type="ARBA" id="ARBA00022722"/>
    </source>
</evidence>
<dbReference type="OrthoDB" id="9804823at2"/>
<dbReference type="InterPro" id="IPR022907">
    <property type="entry name" value="VapC_family"/>
</dbReference>
<keyword evidence="4 8" id="KW-0479">Metal-binding</keyword>
<sequence length="138" mass="15969">MFLADTNVISETRREERANEGVRAFFEDARRRRKKIYLSVVTVGELRRGVDSLRHRGDAPQAENMEAWLRGVLRSYDKKIVPVDRRIGELWGRLRARHPEPAVDRLIAATALARNLTVVTRNVRDFETVGVKMINPFE</sequence>
<evidence type="ECO:0000256" key="1">
    <source>
        <dbReference type="ARBA" id="ARBA00001946"/>
    </source>
</evidence>
<name>A0A157ZL07_9BURK</name>
<evidence type="ECO:0000256" key="4">
    <source>
        <dbReference type="ARBA" id="ARBA00022723"/>
    </source>
</evidence>
<evidence type="ECO:0000313" key="11">
    <source>
        <dbReference type="Proteomes" id="UP000054624"/>
    </source>
</evidence>
<gene>
    <name evidence="8" type="primary">vapC</name>
    <name evidence="10" type="ORF">AWB76_00762</name>
</gene>